<comment type="caution">
    <text evidence="6">The sequence shown here is derived from an EMBL/GenBank/DDBJ whole genome shotgun (WGS) entry which is preliminary data.</text>
</comment>
<dbReference type="InterPro" id="IPR029044">
    <property type="entry name" value="Nucleotide-diphossugar_trans"/>
</dbReference>
<dbReference type="EMBL" id="PXOH01000004">
    <property type="protein sequence ID" value="PSF38306.1"/>
    <property type="molecule type" value="Genomic_DNA"/>
</dbReference>
<dbReference type="InterPro" id="IPR001173">
    <property type="entry name" value="Glyco_trans_2-like"/>
</dbReference>
<comment type="similarity">
    <text evidence="2">Belongs to the glycosyltransferase 2 family.</text>
</comment>
<dbReference type="AlphaFoldDB" id="A0A2T1M0V3"/>
<dbReference type="Pfam" id="PF00535">
    <property type="entry name" value="Glycos_transf_2"/>
    <property type="match status" value="1"/>
</dbReference>
<evidence type="ECO:0000259" key="5">
    <source>
        <dbReference type="Pfam" id="PF00535"/>
    </source>
</evidence>
<comment type="pathway">
    <text evidence="1">Cell wall biogenesis; cell wall polysaccharide biosynthesis.</text>
</comment>
<dbReference type="PANTHER" id="PTHR43179">
    <property type="entry name" value="RHAMNOSYLTRANSFERASE WBBL"/>
    <property type="match status" value="1"/>
</dbReference>
<keyword evidence="4 6" id="KW-0808">Transferase</keyword>
<dbReference type="RefSeq" id="WP_106455747.1">
    <property type="nucleotide sequence ID" value="NZ_PXOH01000004.1"/>
</dbReference>
<evidence type="ECO:0000256" key="4">
    <source>
        <dbReference type="ARBA" id="ARBA00022679"/>
    </source>
</evidence>
<proteinExistence type="inferred from homology"/>
<protein>
    <submittedName>
        <fullName evidence="6">Glycosyl transferase</fullName>
    </submittedName>
</protein>
<dbReference type="Proteomes" id="UP000239001">
    <property type="component" value="Unassembled WGS sequence"/>
</dbReference>
<dbReference type="SUPFAM" id="SSF53448">
    <property type="entry name" value="Nucleotide-diphospho-sugar transferases"/>
    <property type="match status" value="1"/>
</dbReference>
<reference evidence="6 7" key="1">
    <citation type="submission" date="2018-03" db="EMBL/GenBank/DDBJ databases">
        <title>The ancient ancestry and fast evolution of plastids.</title>
        <authorList>
            <person name="Moore K.R."/>
            <person name="Magnabosco C."/>
            <person name="Momper L."/>
            <person name="Gold D.A."/>
            <person name="Bosak T."/>
            <person name="Fournier G.P."/>
        </authorList>
    </citation>
    <scope>NUCLEOTIDE SEQUENCE [LARGE SCALE GENOMIC DNA]</scope>
    <source>
        <strain evidence="6 7">CCALA 016</strain>
    </source>
</reference>
<accession>A0A2T1M0V3</accession>
<name>A0A2T1M0V3_9CHRO</name>
<evidence type="ECO:0000313" key="7">
    <source>
        <dbReference type="Proteomes" id="UP000239001"/>
    </source>
</evidence>
<keyword evidence="3" id="KW-0328">Glycosyltransferase</keyword>
<dbReference type="GO" id="GO:0016757">
    <property type="term" value="F:glycosyltransferase activity"/>
    <property type="evidence" value="ECO:0007669"/>
    <property type="project" value="UniProtKB-KW"/>
</dbReference>
<dbReference type="PANTHER" id="PTHR43179:SF12">
    <property type="entry name" value="GALACTOFURANOSYLTRANSFERASE GLFT2"/>
    <property type="match status" value="1"/>
</dbReference>
<sequence>MDLVNQSLYILIVNYNSSGLVSRLVDSILANENLPKQIIIVNNSPEDRELEKLASQKIIILQSTLNLGFGKACNLGLNMIYHNEPNSIVWLLNPDTYLPLNSIKKAEEFLIQYPEISILGTEVYEPDGNLWFGWGSFTKKDGTIISEKESLVYNNNSYLKVDWVTGCSLIINLKKFTEMPYFDPDYFLYYEDVDFCDRYANQGHLVVITNQIKVIHEPSSITLRYGYLQLIHNIYSYLLILEKQTNSLILLTRLIRMIITSIIILPFNPKFSLSKLQGIWMYLKKNQYVKNIN</sequence>
<feature type="domain" description="Glycosyltransferase 2-like" evidence="5">
    <location>
        <begin position="10"/>
        <end position="138"/>
    </location>
</feature>
<keyword evidence="7" id="KW-1185">Reference proteome</keyword>
<dbReference type="OrthoDB" id="9813495at2"/>
<dbReference type="Gene3D" id="3.90.550.10">
    <property type="entry name" value="Spore Coat Polysaccharide Biosynthesis Protein SpsA, Chain A"/>
    <property type="match status" value="1"/>
</dbReference>
<evidence type="ECO:0000313" key="6">
    <source>
        <dbReference type="EMBL" id="PSF38306.1"/>
    </source>
</evidence>
<evidence type="ECO:0000256" key="2">
    <source>
        <dbReference type="ARBA" id="ARBA00006739"/>
    </source>
</evidence>
<evidence type="ECO:0000256" key="1">
    <source>
        <dbReference type="ARBA" id="ARBA00004776"/>
    </source>
</evidence>
<gene>
    <name evidence="6" type="ORF">C7H19_04745</name>
</gene>
<organism evidence="6 7">
    <name type="scientific">Aphanothece hegewaldii CCALA 016</name>
    <dbReference type="NCBI Taxonomy" id="2107694"/>
    <lineage>
        <taxon>Bacteria</taxon>
        <taxon>Bacillati</taxon>
        <taxon>Cyanobacteriota</taxon>
        <taxon>Cyanophyceae</taxon>
        <taxon>Oscillatoriophycideae</taxon>
        <taxon>Chroococcales</taxon>
        <taxon>Aphanothecaceae</taxon>
        <taxon>Aphanothece</taxon>
    </lineage>
</organism>
<reference evidence="6 7" key="2">
    <citation type="submission" date="2018-03" db="EMBL/GenBank/DDBJ databases">
        <authorList>
            <person name="Keele B.F."/>
        </authorList>
    </citation>
    <scope>NUCLEOTIDE SEQUENCE [LARGE SCALE GENOMIC DNA]</scope>
    <source>
        <strain evidence="6 7">CCALA 016</strain>
    </source>
</reference>
<evidence type="ECO:0000256" key="3">
    <source>
        <dbReference type="ARBA" id="ARBA00022676"/>
    </source>
</evidence>